<organism evidence="2 3">
    <name type="scientific">Corallococcus praedator</name>
    <dbReference type="NCBI Taxonomy" id="2316724"/>
    <lineage>
        <taxon>Bacteria</taxon>
        <taxon>Pseudomonadati</taxon>
        <taxon>Myxococcota</taxon>
        <taxon>Myxococcia</taxon>
        <taxon>Myxococcales</taxon>
        <taxon>Cystobacterineae</taxon>
        <taxon>Myxococcaceae</taxon>
        <taxon>Corallococcus</taxon>
    </lineage>
</organism>
<keyword evidence="2" id="KW-0378">Hydrolase</keyword>
<keyword evidence="3" id="KW-1185">Reference proteome</keyword>
<evidence type="ECO:0000313" key="2">
    <source>
        <dbReference type="EMBL" id="RKH96446.1"/>
    </source>
</evidence>
<evidence type="ECO:0000256" key="1">
    <source>
        <dbReference type="SAM" id="MobiDB-lite"/>
    </source>
</evidence>
<protein>
    <submittedName>
        <fullName evidence="2">HNH endonuclease</fullName>
    </submittedName>
</protein>
<comment type="caution">
    <text evidence="2">The sequence shown here is derived from an EMBL/GenBank/DDBJ whole genome shotgun (WGS) entry which is preliminary data.</text>
</comment>
<dbReference type="EMBL" id="RAWI01000322">
    <property type="protein sequence ID" value="RKH96446.1"/>
    <property type="molecule type" value="Genomic_DNA"/>
</dbReference>
<name>A0ABX9QCE9_9BACT</name>
<dbReference type="GO" id="GO:0004519">
    <property type="term" value="F:endonuclease activity"/>
    <property type="evidence" value="ECO:0007669"/>
    <property type="project" value="UniProtKB-KW"/>
</dbReference>
<sequence>MVLACLALLTTSCVSSPLGPDPDSSWVTQGSGDAVTTDCHGQELPLDWPDPDSRAEVLAPFLTCASPAAFVAMQRGLDMPRLVESMNDWDAVRLGALGPLDAKAARVLNRKRAAFLVSGTERFGVARTEVFALFIIHSAFDDELRAVLDLLARDKQLAETLGAMPTAREQLRQRGVILEEHPERAERTGDVFRGLGRAGRDALSSSEMSSGARYLDLSAKHGQLPSPYRQALDEVERSLMERHFSPASVVSGSFDHLTFGVPLGFFHLVEGTAHGATSLAAGRYEQATRELAPAALMVALYSGSKGARALLQVPRLQKPVLDLTGLKAVLGGLEERLGIDAARDLLKYLRASRENAYVAAEWGEAGVLALYEAQGNAAKAQALLAEANPGRTRPHPTKTAAGRGGIREGSSTNGSATDTPIRNAHLAGQRHPVTGVPFDAEGYPDFKAAGVVKAEVRLEYTGSRAGDFAAANKAAGLRETPKGMTWHHHQDRTTLQLVPTAIHARTGHTGGFSGGP</sequence>
<dbReference type="Proteomes" id="UP000278907">
    <property type="component" value="Unassembled WGS sequence"/>
</dbReference>
<dbReference type="Pfam" id="PF14414">
    <property type="entry name" value="WHH"/>
    <property type="match status" value="1"/>
</dbReference>
<evidence type="ECO:0000313" key="3">
    <source>
        <dbReference type="Proteomes" id="UP000278907"/>
    </source>
</evidence>
<accession>A0ABX9QCE9</accession>
<reference evidence="2 3" key="1">
    <citation type="submission" date="2018-09" db="EMBL/GenBank/DDBJ databases">
        <authorList>
            <person name="Livingstone P.G."/>
            <person name="Whitworth D.E."/>
        </authorList>
    </citation>
    <scope>NUCLEOTIDE SEQUENCE [LARGE SCALE GENOMIC DNA]</scope>
    <source>
        <strain evidence="2 3">CA031B</strain>
    </source>
</reference>
<dbReference type="InterPro" id="IPR032869">
    <property type="entry name" value="WHH_dom_containing"/>
</dbReference>
<feature type="region of interest" description="Disordered" evidence="1">
    <location>
        <begin position="386"/>
        <end position="416"/>
    </location>
</feature>
<keyword evidence="2" id="KW-0255">Endonuclease</keyword>
<keyword evidence="2" id="KW-0540">Nuclease</keyword>
<proteinExistence type="predicted"/>
<gene>
    <name evidence="2" type="ORF">D7Y13_30825</name>
</gene>